<comment type="caution">
    <text evidence="2">The sequence shown here is derived from an EMBL/GenBank/DDBJ whole genome shotgun (WGS) entry which is preliminary data.</text>
</comment>
<dbReference type="InterPro" id="IPR050796">
    <property type="entry name" value="SCF_F-box_component"/>
</dbReference>
<dbReference type="SUPFAM" id="SSF81383">
    <property type="entry name" value="F-box domain"/>
    <property type="match status" value="1"/>
</dbReference>
<evidence type="ECO:0000259" key="1">
    <source>
        <dbReference type="PROSITE" id="PS50181"/>
    </source>
</evidence>
<dbReference type="Pfam" id="PF00646">
    <property type="entry name" value="F-box"/>
    <property type="match status" value="1"/>
</dbReference>
<dbReference type="AlphaFoldDB" id="A0AAP0H0A3"/>
<sequence>MSSSAGKKPALPLEIMEAILRLLPVKPLGRFKSVSKAWYSLISDPQFIKNHLHQSQETRKLISISDSKELYSLDLSDLLPCLNSDDISATRKEVFFPIMWDSILGSCNGLVLAYASDERFFLINPSTNEMCMLPPIHLRFKEDYLFGNYGFGYDSSTGDYKFVSIPPSSWEVGVYSLRNDSWSVLRDAPYVGIVGQTLYGVLVNQNLHWLTKRRGDSSRIIVAFSLANEEFIEIEIPGSIGDVDDFLVEFGGKLCYFSSSVGSLWVMEEYGVGESWTKVCIDGLEIDPYGVCIVKGSSQDIVWCDRNGVRVYNMDEKRCKNVRTEGGPSEYRDGRLYFDSLESPAKCITRLGYTTKRYDIVVNQKELKKKYDHIKGKYLDSTYLKRLTENIYNPHKYIFNLTSQEFDDVYKVHPKTTNLKTTLLANRRPIDPHRASSSSQNPTIQTLRTNDVPIESQDVPKHTSVLNVDGGRAKKKAKHTIDLTQPKVDMQKAIANLAKNKLMGSTIEANMRETVANLAKNKFTGPTIDDCYDKLKGLRLEATDPVFLAAFGIFSQPSNNYREAWMTLPSDPKVLKKWIIMMAKALGFMK</sequence>
<dbReference type="NCBIfam" id="TIGR01640">
    <property type="entry name" value="F_box_assoc_1"/>
    <property type="match status" value="1"/>
</dbReference>
<dbReference type="PANTHER" id="PTHR31672">
    <property type="entry name" value="BNACNNG10540D PROTEIN"/>
    <property type="match status" value="1"/>
</dbReference>
<dbReference type="EMBL" id="JBCNJP010000014">
    <property type="protein sequence ID" value="KAK9067634.1"/>
    <property type="molecule type" value="Genomic_DNA"/>
</dbReference>
<keyword evidence="3" id="KW-1185">Reference proteome</keyword>
<accession>A0AAP0H0A3</accession>
<dbReference type="InterPro" id="IPR006527">
    <property type="entry name" value="F-box-assoc_dom_typ1"/>
</dbReference>
<dbReference type="InterPro" id="IPR001810">
    <property type="entry name" value="F-box_dom"/>
</dbReference>
<dbReference type="PROSITE" id="PS50181">
    <property type="entry name" value="FBOX"/>
    <property type="match status" value="1"/>
</dbReference>
<dbReference type="InterPro" id="IPR036047">
    <property type="entry name" value="F-box-like_dom_sf"/>
</dbReference>
<dbReference type="SMART" id="SM00256">
    <property type="entry name" value="FBOX"/>
    <property type="match status" value="1"/>
</dbReference>
<dbReference type="PANTHER" id="PTHR31672:SF13">
    <property type="entry name" value="F-BOX PROTEIN CPR30-LIKE"/>
    <property type="match status" value="1"/>
</dbReference>
<reference evidence="2 3" key="1">
    <citation type="submission" date="2024-04" db="EMBL/GenBank/DDBJ databases">
        <title>The reference genome of an endangered Asteraceae, Deinandra increscens subsp. villosa, native to the Central Coast of California.</title>
        <authorList>
            <person name="Guilliams M."/>
            <person name="Hasenstab-Lehman K."/>
            <person name="Meyer R."/>
            <person name="Mcevoy S."/>
        </authorList>
    </citation>
    <scope>NUCLEOTIDE SEQUENCE [LARGE SCALE GENOMIC DNA]</scope>
    <source>
        <tissue evidence="2">Leaf</tissue>
    </source>
</reference>
<gene>
    <name evidence="2" type="ORF">SSX86_011745</name>
</gene>
<evidence type="ECO:0000313" key="2">
    <source>
        <dbReference type="EMBL" id="KAK9067634.1"/>
    </source>
</evidence>
<dbReference type="InterPro" id="IPR017451">
    <property type="entry name" value="F-box-assoc_interact_dom"/>
</dbReference>
<dbReference type="Gene3D" id="1.20.1280.50">
    <property type="match status" value="1"/>
</dbReference>
<evidence type="ECO:0000313" key="3">
    <source>
        <dbReference type="Proteomes" id="UP001408789"/>
    </source>
</evidence>
<name>A0AAP0H0A3_9ASTR</name>
<organism evidence="2 3">
    <name type="scientific">Deinandra increscens subsp. villosa</name>
    <dbReference type="NCBI Taxonomy" id="3103831"/>
    <lineage>
        <taxon>Eukaryota</taxon>
        <taxon>Viridiplantae</taxon>
        <taxon>Streptophyta</taxon>
        <taxon>Embryophyta</taxon>
        <taxon>Tracheophyta</taxon>
        <taxon>Spermatophyta</taxon>
        <taxon>Magnoliopsida</taxon>
        <taxon>eudicotyledons</taxon>
        <taxon>Gunneridae</taxon>
        <taxon>Pentapetalae</taxon>
        <taxon>asterids</taxon>
        <taxon>campanulids</taxon>
        <taxon>Asterales</taxon>
        <taxon>Asteraceae</taxon>
        <taxon>Asteroideae</taxon>
        <taxon>Heliantheae alliance</taxon>
        <taxon>Madieae</taxon>
        <taxon>Madiinae</taxon>
        <taxon>Deinandra</taxon>
    </lineage>
</organism>
<dbReference type="Pfam" id="PF07734">
    <property type="entry name" value="FBA_1"/>
    <property type="match status" value="1"/>
</dbReference>
<proteinExistence type="predicted"/>
<protein>
    <recommendedName>
        <fullName evidence="1">F-box domain-containing protein</fullName>
    </recommendedName>
</protein>
<dbReference type="Proteomes" id="UP001408789">
    <property type="component" value="Unassembled WGS sequence"/>
</dbReference>
<feature type="domain" description="F-box" evidence="1">
    <location>
        <begin position="5"/>
        <end position="51"/>
    </location>
</feature>
<dbReference type="CDD" id="cd22157">
    <property type="entry name" value="F-box_AtFBW1-like"/>
    <property type="match status" value="1"/>
</dbReference>